<dbReference type="EMBL" id="FNYD01000002">
    <property type="protein sequence ID" value="SEI84559.1"/>
    <property type="molecule type" value="Genomic_DNA"/>
</dbReference>
<organism evidence="3 4">
    <name type="scientific">Cribrihabitans marinus</name>
    <dbReference type="NCBI Taxonomy" id="1227549"/>
    <lineage>
        <taxon>Bacteria</taxon>
        <taxon>Pseudomonadati</taxon>
        <taxon>Pseudomonadota</taxon>
        <taxon>Alphaproteobacteria</taxon>
        <taxon>Rhodobacterales</taxon>
        <taxon>Paracoccaceae</taxon>
        <taxon>Cribrihabitans</taxon>
    </lineage>
</organism>
<dbReference type="AlphaFoldDB" id="A0A1H6TWZ2"/>
<dbReference type="InterPro" id="IPR007069">
    <property type="entry name" value="Transposase_32"/>
</dbReference>
<dbReference type="Proteomes" id="UP000199379">
    <property type="component" value="Unassembled WGS sequence"/>
</dbReference>
<feature type="region of interest" description="Disordered" evidence="1">
    <location>
        <begin position="94"/>
        <end position="114"/>
    </location>
</feature>
<evidence type="ECO:0000259" key="2">
    <source>
        <dbReference type="Pfam" id="PF04986"/>
    </source>
</evidence>
<accession>A0A1H6TWZ2</accession>
<dbReference type="Pfam" id="PF04986">
    <property type="entry name" value="Y2_Tnp"/>
    <property type="match status" value="1"/>
</dbReference>
<dbReference type="GO" id="GO:0003677">
    <property type="term" value="F:DNA binding"/>
    <property type="evidence" value="ECO:0007669"/>
    <property type="project" value="InterPro"/>
</dbReference>
<dbReference type="PANTHER" id="PTHR37023:SF1">
    <property type="entry name" value="ISSOD25 TRANSPOSASE TNPA_ISSOD25"/>
    <property type="match status" value="1"/>
</dbReference>
<sequence length="147" mass="16898">MLAYLSRYTHRVAISNHRLVSADADTVAFQWKDYRIKRGDRMKVIRLSTSEFIRRFLSHVLPSGFHRIRHAGFLANGIHRNRIEKIRCLIDTEPKPARTTGEDEHADASERDPRKTCLKCGGAMIVIETFTRGQTPRSRAPPWEDAA</sequence>
<gene>
    <name evidence="3" type="ORF">SAMN05444007_102460</name>
</gene>
<name>A0A1H6TWZ2_9RHOB</name>
<evidence type="ECO:0000313" key="3">
    <source>
        <dbReference type="EMBL" id="SEI84559.1"/>
    </source>
</evidence>
<dbReference type="STRING" id="1227549.SAMN05444007_102460"/>
<evidence type="ECO:0000313" key="4">
    <source>
        <dbReference type="Proteomes" id="UP000199379"/>
    </source>
</evidence>
<evidence type="ECO:0000256" key="1">
    <source>
        <dbReference type="SAM" id="MobiDB-lite"/>
    </source>
</evidence>
<proteinExistence type="predicted"/>
<feature type="domain" description="Transposase IS801/IS1294" evidence="2">
    <location>
        <begin position="2"/>
        <end position="77"/>
    </location>
</feature>
<dbReference type="GO" id="GO:0006313">
    <property type="term" value="P:DNA transposition"/>
    <property type="evidence" value="ECO:0007669"/>
    <property type="project" value="InterPro"/>
</dbReference>
<protein>
    <submittedName>
        <fullName evidence="3">Putative transposase</fullName>
    </submittedName>
</protein>
<dbReference type="PANTHER" id="PTHR37023">
    <property type="entry name" value="TRANSPOSASE"/>
    <property type="match status" value="1"/>
</dbReference>
<reference evidence="3 4" key="1">
    <citation type="submission" date="2016-10" db="EMBL/GenBank/DDBJ databases">
        <authorList>
            <person name="de Groot N.N."/>
        </authorList>
    </citation>
    <scope>NUCLEOTIDE SEQUENCE [LARGE SCALE GENOMIC DNA]</scope>
    <source>
        <strain evidence="3 4">DSM 29340</strain>
    </source>
</reference>
<dbReference type="GO" id="GO:0004803">
    <property type="term" value="F:transposase activity"/>
    <property type="evidence" value="ECO:0007669"/>
    <property type="project" value="InterPro"/>
</dbReference>
<keyword evidence="4" id="KW-1185">Reference proteome</keyword>